<comment type="caution">
    <text evidence="1">The sequence shown here is derived from an EMBL/GenBank/DDBJ whole genome shotgun (WGS) entry which is preliminary data.</text>
</comment>
<dbReference type="VEuPathDB" id="FungiDB:PC9H_009201"/>
<dbReference type="EMBL" id="JACETU010000006">
    <property type="protein sequence ID" value="KAF7426832.1"/>
    <property type="molecule type" value="Genomic_DNA"/>
</dbReference>
<dbReference type="Proteomes" id="UP000623687">
    <property type="component" value="Unassembled WGS sequence"/>
</dbReference>
<accession>A0A8H6ZSK4</accession>
<gene>
    <name evidence="1" type="ORF">PC9H_009201</name>
</gene>
<dbReference type="RefSeq" id="XP_036630136.1">
    <property type="nucleotide sequence ID" value="XM_036778708.1"/>
</dbReference>
<dbReference type="GeneID" id="59379019"/>
<dbReference type="OrthoDB" id="3119673at2759"/>
<proteinExistence type="predicted"/>
<keyword evidence="2" id="KW-1185">Reference proteome</keyword>
<protein>
    <submittedName>
        <fullName evidence="1">Uncharacterized protein</fullName>
    </submittedName>
</protein>
<sequence length="154" mass="17278">MIDPARLIPFDTLSFTTANPNAKVRIPSLLLPLQLTIRSMTLLYIISTLLSSPTRRADRTALEIAAQVALIVWKQRIDAAIGFDAREIERWNIVKHGNRKDPHQHATMRAYITGRPVATIHLCMTKKFTATGITVWANGVPMTAQRMDLVGEVY</sequence>
<reference evidence="1" key="1">
    <citation type="submission" date="2019-07" db="EMBL/GenBank/DDBJ databases">
        <authorList>
            <person name="Palmer J.M."/>
        </authorList>
    </citation>
    <scope>NUCLEOTIDE SEQUENCE</scope>
    <source>
        <strain evidence="1">PC9</strain>
    </source>
</reference>
<dbReference type="AlphaFoldDB" id="A0A8H6ZSK4"/>
<organism evidence="1 2">
    <name type="scientific">Pleurotus ostreatus</name>
    <name type="common">Oyster mushroom</name>
    <name type="synonym">White-rot fungus</name>
    <dbReference type="NCBI Taxonomy" id="5322"/>
    <lineage>
        <taxon>Eukaryota</taxon>
        <taxon>Fungi</taxon>
        <taxon>Dikarya</taxon>
        <taxon>Basidiomycota</taxon>
        <taxon>Agaricomycotina</taxon>
        <taxon>Agaricomycetes</taxon>
        <taxon>Agaricomycetidae</taxon>
        <taxon>Agaricales</taxon>
        <taxon>Pleurotineae</taxon>
        <taxon>Pleurotaceae</taxon>
        <taxon>Pleurotus</taxon>
    </lineage>
</organism>
<name>A0A8H6ZSK4_PLEOS</name>
<evidence type="ECO:0000313" key="1">
    <source>
        <dbReference type="EMBL" id="KAF7426832.1"/>
    </source>
</evidence>
<evidence type="ECO:0000313" key="2">
    <source>
        <dbReference type="Proteomes" id="UP000623687"/>
    </source>
</evidence>